<dbReference type="GO" id="GO:0016877">
    <property type="term" value="F:ligase activity, forming carbon-sulfur bonds"/>
    <property type="evidence" value="ECO:0007669"/>
    <property type="project" value="UniProtKB-ARBA"/>
</dbReference>
<name>A0A366FSI9_9HYPH</name>
<dbReference type="RefSeq" id="WP_113887587.1">
    <property type="nucleotide sequence ID" value="NZ_QNRK01000002.1"/>
</dbReference>
<dbReference type="SUPFAM" id="SSF56801">
    <property type="entry name" value="Acetyl-CoA synthetase-like"/>
    <property type="match status" value="1"/>
</dbReference>
<dbReference type="InterPro" id="IPR000873">
    <property type="entry name" value="AMP-dep_synth/lig_dom"/>
</dbReference>
<evidence type="ECO:0000259" key="1">
    <source>
        <dbReference type="Pfam" id="PF00501"/>
    </source>
</evidence>
<comment type="caution">
    <text evidence="3">The sequence shown here is derived from an EMBL/GenBank/DDBJ whole genome shotgun (WGS) entry which is preliminary data.</text>
</comment>
<evidence type="ECO:0000313" key="3">
    <source>
        <dbReference type="EMBL" id="RBP17632.1"/>
    </source>
</evidence>
<accession>A0A366FSI9</accession>
<dbReference type="InterPro" id="IPR050237">
    <property type="entry name" value="ATP-dep_AMP-bd_enzyme"/>
</dbReference>
<protein>
    <submittedName>
        <fullName evidence="3">Acyl-CoA synthetase (AMP-forming)/AMP-acid ligase II</fullName>
    </submittedName>
</protein>
<dbReference type="OrthoDB" id="9803968at2"/>
<dbReference type="InterPro" id="IPR045851">
    <property type="entry name" value="AMP-bd_C_sf"/>
</dbReference>
<sequence length="503" mass="54225">MQIGSLIRRAAVHFGAAPCLVEGDRVVSFRDFDRLTDKLGNALLGAGFVPGDRVGVLLPNGIDCLVAYYALAKAGLVRVGMNTRETIANHAFKLADSGSRGVIHTLTDPADIARLGVERAIGAEELASLTSAGSDAPCAVDRALDAPYRLGYTGGTTGRSKAVTLTTRGELAELSAFLTDLTPDLRRGETFLHAAPIAHASGAFFLPSLVRGVRSLAMSKFDAAAFIALAARERCEHTFLVPTMLAMVLEAPGIDSAAFALRSIAYGAAPMAPALLHRAEKRFGRILAQTYGQAESPMVITCLKAEDHDRVGSCGRPFTIVDVAVFDDNDQPVAPGERGEIVCRGPQTMAYYWNNPEATETAFRNGWLHTGDIGYQDSDGFFYLVDRKNDMLISGGYNVYPREVEDVLLACEGVVEAAVVGLPDEKWGDRVFAVVSGRPGLDADRVLAHAREKLASYKRPKGVEIWPELPKTSANKILRRAVRERLVERARQEAAAAREETPT</sequence>
<dbReference type="PANTHER" id="PTHR43767">
    <property type="entry name" value="LONG-CHAIN-FATTY-ACID--COA LIGASE"/>
    <property type="match status" value="1"/>
</dbReference>
<dbReference type="Pfam" id="PF00501">
    <property type="entry name" value="AMP-binding"/>
    <property type="match status" value="1"/>
</dbReference>
<dbReference type="AlphaFoldDB" id="A0A366FSI9"/>
<keyword evidence="4" id="KW-1185">Reference proteome</keyword>
<feature type="domain" description="AMP-binding enzyme C-terminal" evidence="2">
    <location>
        <begin position="403"/>
        <end position="476"/>
    </location>
</feature>
<dbReference type="EMBL" id="QNRK01000002">
    <property type="protein sequence ID" value="RBP17632.1"/>
    <property type="molecule type" value="Genomic_DNA"/>
</dbReference>
<keyword evidence="3" id="KW-0436">Ligase</keyword>
<dbReference type="Gene3D" id="3.30.300.30">
    <property type="match status" value="1"/>
</dbReference>
<dbReference type="PROSITE" id="PS00455">
    <property type="entry name" value="AMP_BINDING"/>
    <property type="match status" value="1"/>
</dbReference>
<dbReference type="Gene3D" id="3.40.50.12780">
    <property type="entry name" value="N-terminal domain of ligase-like"/>
    <property type="match status" value="1"/>
</dbReference>
<organism evidence="3 4">
    <name type="scientific">Roseiarcus fermentans</name>
    <dbReference type="NCBI Taxonomy" id="1473586"/>
    <lineage>
        <taxon>Bacteria</taxon>
        <taxon>Pseudomonadati</taxon>
        <taxon>Pseudomonadota</taxon>
        <taxon>Alphaproteobacteria</taxon>
        <taxon>Hyphomicrobiales</taxon>
        <taxon>Roseiarcaceae</taxon>
        <taxon>Roseiarcus</taxon>
    </lineage>
</organism>
<dbReference type="InterPro" id="IPR042099">
    <property type="entry name" value="ANL_N_sf"/>
</dbReference>
<dbReference type="PANTHER" id="PTHR43767:SF7">
    <property type="entry name" value="MEDIUM_LONG-CHAIN-FATTY-ACID--COA LIGASE FADD8"/>
    <property type="match status" value="1"/>
</dbReference>
<proteinExistence type="predicted"/>
<gene>
    <name evidence="3" type="ORF">DFR50_102124</name>
</gene>
<dbReference type="InterPro" id="IPR025110">
    <property type="entry name" value="AMP-bd_C"/>
</dbReference>
<evidence type="ECO:0000259" key="2">
    <source>
        <dbReference type="Pfam" id="PF13193"/>
    </source>
</evidence>
<reference evidence="3 4" key="1">
    <citation type="submission" date="2018-06" db="EMBL/GenBank/DDBJ databases">
        <title>Genomic Encyclopedia of Type Strains, Phase IV (KMG-IV): sequencing the most valuable type-strain genomes for metagenomic binning, comparative biology and taxonomic classification.</title>
        <authorList>
            <person name="Goeker M."/>
        </authorList>
    </citation>
    <scope>NUCLEOTIDE SEQUENCE [LARGE SCALE GENOMIC DNA]</scope>
    <source>
        <strain evidence="3 4">DSM 24875</strain>
    </source>
</reference>
<dbReference type="InterPro" id="IPR020845">
    <property type="entry name" value="AMP-binding_CS"/>
</dbReference>
<dbReference type="Proteomes" id="UP000253529">
    <property type="component" value="Unassembled WGS sequence"/>
</dbReference>
<feature type="domain" description="AMP-dependent synthetase/ligase" evidence="1">
    <location>
        <begin position="8"/>
        <end position="353"/>
    </location>
</feature>
<dbReference type="Pfam" id="PF13193">
    <property type="entry name" value="AMP-binding_C"/>
    <property type="match status" value="1"/>
</dbReference>
<evidence type="ECO:0000313" key="4">
    <source>
        <dbReference type="Proteomes" id="UP000253529"/>
    </source>
</evidence>